<comment type="caution">
    <text evidence="2">The sequence shown here is derived from an EMBL/GenBank/DDBJ whole genome shotgun (WGS) entry which is preliminary data.</text>
</comment>
<keyword evidence="3" id="KW-1185">Reference proteome</keyword>
<dbReference type="AlphaFoldDB" id="A0A8T0FCE2"/>
<name>A0A8T0FCE2_ARGBR</name>
<dbReference type="EMBL" id="JABXBU010000015">
    <property type="protein sequence ID" value="KAF8787000.1"/>
    <property type="molecule type" value="Genomic_DNA"/>
</dbReference>
<evidence type="ECO:0000256" key="1">
    <source>
        <dbReference type="SAM" id="MobiDB-lite"/>
    </source>
</evidence>
<proteinExistence type="predicted"/>
<feature type="region of interest" description="Disordered" evidence="1">
    <location>
        <begin position="1"/>
        <end position="49"/>
    </location>
</feature>
<protein>
    <submittedName>
        <fullName evidence="2">Uncharacterized protein</fullName>
    </submittedName>
</protein>
<sequence length="93" mass="11188">MSNFNNDSSQRDSRKRWTPKPKRGSQRLQDESTRLVLKKQRPRKVTRRKSTISRSNVLKFIVSCLEMELYSHMLYWADREKDMRLLVKICGNE</sequence>
<feature type="compositionally biased region" description="Basic residues" evidence="1">
    <location>
        <begin position="36"/>
        <end position="49"/>
    </location>
</feature>
<evidence type="ECO:0000313" key="2">
    <source>
        <dbReference type="EMBL" id="KAF8787000.1"/>
    </source>
</evidence>
<gene>
    <name evidence="2" type="ORF">HNY73_008640</name>
</gene>
<reference evidence="2" key="1">
    <citation type="journal article" date="2020" name="bioRxiv">
        <title>Chromosome-level reference genome of the European wasp spider Argiope bruennichi: a resource for studies on range expansion and evolutionary adaptation.</title>
        <authorList>
            <person name="Sheffer M.M."/>
            <person name="Hoppe A."/>
            <person name="Krehenwinkel H."/>
            <person name="Uhl G."/>
            <person name="Kuss A.W."/>
            <person name="Jensen L."/>
            <person name="Jensen C."/>
            <person name="Gillespie R.G."/>
            <person name="Hoff K.J."/>
            <person name="Prost S."/>
        </authorList>
    </citation>
    <scope>NUCLEOTIDE SEQUENCE</scope>
</reference>
<organism evidence="2 3">
    <name type="scientific">Argiope bruennichi</name>
    <name type="common">Wasp spider</name>
    <name type="synonym">Aranea bruennichi</name>
    <dbReference type="NCBI Taxonomy" id="94029"/>
    <lineage>
        <taxon>Eukaryota</taxon>
        <taxon>Metazoa</taxon>
        <taxon>Ecdysozoa</taxon>
        <taxon>Arthropoda</taxon>
        <taxon>Chelicerata</taxon>
        <taxon>Arachnida</taxon>
        <taxon>Araneae</taxon>
        <taxon>Araneomorphae</taxon>
        <taxon>Entelegynae</taxon>
        <taxon>Araneoidea</taxon>
        <taxon>Araneidae</taxon>
        <taxon>Argiope</taxon>
    </lineage>
</organism>
<evidence type="ECO:0000313" key="3">
    <source>
        <dbReference type="Proteomes" id="UP000807504"/>
    </source>
</evidence>
<reference evidence="2" key="2">
    <citation type="submission" date="2020-06" db="EMBL/GenBank/DDBJ databases">
        <authorList>
            <person name="Sheffer M."/>
        </authorList>
    </citation>
    <scope>NUCLEOTIDE SEQUENCE</scope>
</reference>
<dbReference type="Proteomes" id="UP000807504">
    <property type="component" value="Unassembled WGS sequence"/>
</dbReference>
<feature type="compositionally biased region" description="Basic residues" evidence="1">
    <location>
        <begin position="13"/>
        <end position="25"/>
    </location>
</feature>
<accession>A0A8T0FCE2</accession>